<protein>
    <submittedName>
        <fullName evidence="1">Uncharacterized protein</fullName>
    </submittedName>
</protein>
<dbReference type="Proteomes" id="UP000241206">
    <property type="component" value="Unassembled WGS sequence"/>
</dbReference>
<accession>A0A2T4HWF9</accession>
<dbReference type="AlphaFoldDB" id="A0A2T4HWF9"/>
<keyword evidence="2" id="KW-1185">Reference proteome</keyword>
<reference evidence="1 2" key="1">
    <citation type="submission" date="2017-11" db="EMBL/GenBank/DDBJ databases">
        <title>Sphingomonas oleivorans sp. nov., isolated from oil-contaminated soil.</title>
        <authorList>
            <person name="Wang L."/>
            <person name="Chen L."/>
        </authorList>
    </citation>
    <scope>NUCLEOTIDE SEQUENCE [LARGE SCALE GENOMIC DNA]</scope>
    <source>
        <strain evidence="1 2">K101</strain>
    </source>
</reference>
<evidence type="ECO:0000313" key="1">
    <source>
        <dbReference type="EMBL" id="PTD20017.1"/>
    </source>
</evidence>
<dbReference type="EMBL" id="PHHF01000049">
    <property type="protein sequence ID" value="PTD20017.1"/>
    <property type="molecule type" value="Genomic_DNA"/>
</dbReference>
<evidence type="ECO:0000313" key="2">
    <source>
        <dbReference type="Proteomes" id="UP000241206"/>
    </source>
</evidence>
<gene>
    <name evidence="1" type="ORF">CV103_12670</name>
</gene>
<comment type="caution">
    <text evidence="1">The sequence shown here is derived from an EMBL/GenBank/DDBJ whole genome shotgun (WGS) entry which is preliminary data.</text>
</comment>
<name>A0A2T4HWF9_9SPHN</name>
<organism evidence="1 2">
    <name type="scientific">Edaphosphingomonas fennica</name>
    <dbReference type="NCBI Taxonomy" id="114404"/>
    <lineage>
        <taxon>Bacteria</taxon>
        <taxon>Pseudomonadati</taxon>
        <taxon>Pseudomonadota</taxon>
        <taxon>Alphaproteobacteria</taxon>
        <taxon>Sphingomonadales</taxon>
        <taxon>Rhizorhabdaceae</taxon>
        <taxon>Edaphosphingomonas</taxon>
    </lineage>
</organism>
<sequence>MKAFGAALIICAPALAQPADDGNGDSEAINLICTGRGEKLASGYTSSLEWDRYDHKYRTRSGYETSMRGFESAVTLQIYGNDGRIRLPEKLIPPINSGGDHRHWWQLDDLIVGQNEIRASYRLNGLNKPKIRIDRETGEINIKGTGQDFSGTCEKVDPGQRRF</sequence>
<proteinExistence type="predicted"/>